<reference evidence="1" key="1">
    <citation type="submission" date="2010-07" db="EMBL/GenBank/DDBJ databases">
        <authorList>
            <consortium name="CONSOLIDER consortium CSD2007-00005"/>
            <person name="Guazzaroni M.-E."/>
            <person name="Richter M."/>
            <person name="Garcia-Salamanca A."/>
            <person name="Yarza P."/>
            <person name="Ferrer M."/>
        </authorList>
    </citation>
    <scope>NUCLEOTIDE SEQUENCE</scope>
</reference>
<dbReference type="Gene3D" id="3.40.1280.10">
    <property type="match status" value="1"/>
</dbReference>
<comment type="caution">
    <text evidence="1">The sequence shown here is derived from an EMBL/GenBank/DDBJ whole genome shotgun (WGS) entry which is preliminary data.</text>
</comment>
<dbReference type="InterPro" id="IPR029028">
    <property type="entry name" value="Alpha/beta_knot_MTases"/>
</dbReference>
<protein>
    <submittedName>
        <fullName evidence="1">Methyltransferase</fullName>
    </submittedName>
</protein>
<name>D9PGI5_9ZZZZ</name>
<dbReference type="InterPro" id="IPR029026">
    <property type="entry name" value="tRNA_m1G_MTases_N"/>
</dbReference>
<evidence type="ECO:0000313" key="1">
    <source>
        <dbReference type="EMBL" id="EFK97332.1"/>
    </source>
</evidence>
<reference evidence="1" key="2">
    <citation type="journal article" date="2011" name="Microb. Ecol.">
        <title>Taxonomic and Functional Metagenomic Profiling of the Microbial Community in the Anoxic Sediment of a Sub-saline Shallow Lake (Laguna de Carrizo, Central Spain).</title>
        <authorList>
            <person name="Ferrer M."/>
            <person name="Guazzaroni M.E."/>
            <person name="Richter M."/>
            <person name="Garcia-Salamanca A."/>
            <person name="Yarza P."/>
            <person name="Suarez-Suarez A."/>
            <person name="Solano J."/>
            <person name="Alcaide M."/>
            <person name="van Dillewijn P."/>
            <person name="Molina-Henares M.A."/>
            <person name="Lopez-Cortes N."/>
            <person name="Al-Ramahi Y."/>
            <person name="Guerrero C."/>
            <person name="Acosta A."/>
            <person name="de Eugenio L.I."/>
            <person name="Martinez V."/>
            <person name="Marques S."/>
            <person name="Rojo F."/>
            <person name="Santero E."/>
            <person name="Genilloud O."/>
            <person name="Perez-Perez J."/>
            <person name="Rossello-Mora R."/>
            <person name="Ramos J.L."/>
        </authorList>
    </citation>
    <scope>NUCLEOTIDE SEQUENCE</scope>
</reference>
<sequence length="63" mass="7092">MENIIILHNIRSLLNVAAIFRTADAIGIDKIYLSGFSATPIDRFGRERKDFQKSSLGAHNFVE</sequence>
<gene>
    <name evidence="1" type="ORF">LDC_0632</name>
</gene>
<dbReference type="EMBL" id="ADZX01000251">
    <property type="protein sequence ID" value="EFK97332.1"/>
    <property type="molecule type" value="Genomic_DNA"/>
</dbReference>
<dbReference type="SUPFAM" id="SSF75217">
    <property type="entry name" value="alpha/beta knot"/>
    <property type="match status" value="1"/>
</dbReference>
<dbReference type="AlphaFoldDB" id="D9PGI5"/>
<dbReference type="GO" id="GO:0032259">
    <property type="term" value="P:methylation"/>
    <property type="evidence" value="ECO:0007669"/>
    <property type="project" value="UniProtKB-KW"/>
</dbReference>
<dbReference type="GO" id="GO:0008168">
    <property type="term" value="F:methyltransferase activity"/>
    <property type="evidence" value="ECO:0007669"/>
    <property type="project" value="UniProtKB-KW"/>
</dbReference>
<proteinExistence type="predicted"/>
<keyword evidence="1" id="KW-0489">Methyltransferase</keyword>
<organism evidence="1">
    <name type="scientific">sediment metagenome</name>
    <dbReference type="NCBI Taxonomy" id="749907"/>
    <lineage>
        <taxon>unclassified sequences</taxon>
        <taxon>metagenomes</taxon>
        <taxon>ecological metagenomes</taxon>
    </lineage>
</organism>
<keyword evidence="1" id="KW-0808">Transferase</keyword>
<accession>D9PGI5</accession>